<dbReference type="EMBL" id="CAJNNV010032592">
    <property type="protein sequence ID" value="CAE8640426.1"/>
    <property type="molecule type" value="Genomic_DNA"/>
</dbReference>
<evidence type="ECO:0000256" key="1">
    <source>
        <dbReference type="ARBA" id="ARBA00022737"/>
    </source>
</evidence>
<organism evidence="3 4">
    <name type="scientific">Polarella glacialis</name>
    <name type="common">Dinoflagellate</name>
    <dbReference type="NCBI Taxonomy" id="89957"/>
    <lineage>
        <taxon>Eukaryota</taxon>
        <taxon>Sar</taxon>
        <taxon>Alveolata</taxon>
        <taxon>Dinophyceae</taxon>
        <taxon>Suessiales</taxon>
        <taxon>Suessiaceae</taxon>
        <taxon>Polarella</taxon>
    </lineage>
</organism>
<protein>
    <recommendedName>
        <fullName evidence="5">Pentatricopeptide repeat-containing protein, chloroplastic</fullName>
    </recommendedName>
</protein>
<dbReference type="Proteomes" id="UP000654075">
    <property type="component" value="Unassembled WGS sequence"/>
</dbReference>
<reference evidence="3" key="1">
    <citation type="submission" date="2021-02" db="EMBL/GenBank/DDBJ databases">
        <authorList>
            <person name="Dougan E. K."/>
            <person name="Rhodes N."/>
            <person name="Thang M."/>
            <person name="Chan C."/>
        </authorList>
    </citation>
    <scope>NUCLEOTIDE SEQUENCE</scope>
</reference>
<keyword evidence="4" id="KW-1185">Reference proteome</keyword>
<dbReference type="Gene3D" id="1.25.40.10">
    <property type="entry name" value="Tetratricopeptide repeat domain"/>
    <property type="match status" value="2"/>
</dbReference>
<feature type="non-terminal residue" evidence="3">
    <location>
        <position position="528"/>
    </location>
</feature>
<evidence type="ECO:0000256" key="2">
    <source>
        <dbReference type="SAM" id="MobiDB-lite"/>
    </source>
</evidence>
<proteinExistence type="predicted"/>
<keyword evidence="1" id="KW-0677">Repeat</keyword>
<evidence type="ECO:0000313" key="3">
    <source>
        <dbReference type="EMBL" id="CAE8640426.1"/>
    </source>
</evidence>
<comment type="caution">
    <text evidence="3">The sequence shown here is derived from an EMBL/GenBank/DDBJ whole genome shotgun (WGS) entry which is preliminary data.</text>
</comment>
<dbReference type="PANTHER" id="PTHR47447:SF17">
    <property type="entry name" value="OS12G0638900 PROTEIN"/>
    <property type="match status" value="1"/>
</dbReference>
<gene>
    <name evidence="3" type="ORF">PGLA1383_LOCUS55300</name>
</gene>
<feature type="compositionally biased region" description="Low complexity" evidence="2">
    <location>
        <begin position="415"/>
        <end position="473"/>
    </location>
</feature>
<dbReference type="OrthoDB" id="185373at2759"/>
<dbReference type="AlphaFoldDB" id="A0A813HQM2"/>
<accession>A0A813HQM2</accession>
<feature type="region of interest" description="Disordered" evidence="2">
    <location>
        <begin position="406"/>
        <end position="486"/>
    </location>
</feature>
<feature type="non-terminal residue" evidence="3">
    <location>
        <position position="1"/>
    </location>
</feature>
<evidence type="ECO:0000313" key="4">
    <source>
        <dbReference type="Proteomes" id="UP000654075"/>
    </source>
</evidence>
<name>A0A813HQM2_POLGL</name>
<dbReference type="PANTHER" id="PTHR47447">
    <property type="entry name" value="OS03G0856100 PROTEIN"/>
    <property type="match status" value="1"/>
</dbReference>
<dbReference type="InterPro" id="IPR011990">
    <property type="entry name" value="TPR-like_helical_dom_sf"/>
</dbReference>
<sequence length="528" mass="55915">LFASSRQHGLRPNSVTAGTAIGACSWARQWALALALLHSLRCSSQQLDVATFTTALSAMSSSSLWERALQLPCEIRSRSIEVDAPLWGGAASACERGRRWEQALMLLPEVFSSATQGSPSLASALPALNAVLSACEAGRRWREALDLLSVKARLLRLRPNTISYGSAISACEKAARWSWTLALLRGSPHPTTEAFGAAAASCSRSACWAQAVAVLKLARRSALEPDSLMHESALTACERSGQGAGTVPALCKDLSECLASSLRQPPSFTNLRRRAAGEALNAAALSASALELLGATGGAASAALAAAFWRREVAVVLQGLHLLLLTRDADIGQPGLDRIASPGSLHCMGVLQGLKLAGDAQTQGLWSRLGRALARKESLSQQSTSLSSPSASFVVACLAMSLRRRPPTPATSLPSNHDNNINKNNINKHNNNSSSNGSNNNNNNSSNNNNNNNNSNNENNQNNNNDNNNNINSAGQSRGRAVGFAGDAASSRERLLPVFVEHDRSGHAERQAMLAMLESLDARSVRHA</sequence>
<evidence type="ECO:0008006" key="5">
    <source>
        <dbReference type="Google" id="ProtNLM"/>
    </source>
</evidence>